<dbReference type="Proteomes" id="UP000245838">
    <property type="component" value="Chromosome sggmmb4_Chromosome"/>
</dbReference>
<sequence length="71" mass="8101">MVPLGIPINMRAEKTAFYFFFTRVAVLPWRNKPGVIPLGEICVWQESKVNKAQDPLRAFDLGALANNLNRR</sequence>
<gene>
    <name evidence="1" type="ORF">SGGMMB4_00183</name>
</gene>
<proteinExistence type="predicted"/>
<organism evidence="1 2">
    <name type="scientific">Sodalis glossinidius (strain morsitans)</name>
    <dbReference type="NCBI Taxonomy" id="343509"/>
    <lineage>
        <taxon>Bacteria</taxon>
        <taxon>Pseudomonadati</taxon>
        <taxon>Pseudomonadota</taxon>
        <taxon>Gammaproteobacteria</taxon>
        <taxon>Enterobacterales</taxon>
        <taxon>Bruguierivoracaceae</taxon>
        <taxon>Sodalis</taxon>
    </lineage>
</organism>
<evidence type="ECO:0000313" key="2">
    <source>
        <dbReference type="Proteomes" id="UP000245838"/>
    </source>
</evidence>
<accession>A0A193QEW4</accession>
<name>A0A193QEW4_SODGM</name>
<evidence type="ECO:0000313" key="1">
    <source>
        <dbReference type="EMBL" id="CRL43688.1"/>
    </source>
</evidence>
<dbReference type="EMBL" id="LN854557">
    <property type="protein sequence ID" value="CRL43688.1"/>
    <property type="molecule type" value="Genomic_DNA"/>
</dbReference>
<reference evidence="1 2" key="1">
    <citation type="submission" date="2015-05" db="EMBL/GenBank/DDBJ databases">
        <authorList>
            <person name="Goodhead I."/>
        </authorList>
    </citation>
    <scope>NUCLEOTIDE SEQUENCE [LARGE SCALE GENOMIC DNA]</scope>
    <source>
        <strain evidence="2">morsitans</strain>
    </source>
</reference>
<protein>
    <submittedName>
        <fullName evidence="1">Uncharacterized protein</fullName>
    </submittedName>
</protein>
<dbReference type="AlphaFoldDB" id="A0A193QEW4"/>